<evidence type="ECO:0000313" key="2">
    <source>
        <dbReference type="WBParaSite" id="RSKR_0000449900.1"/>
    </source>
</evidence>
<accession>A0AC35TUK0</accession>
<dbReference type="Proteomes" id="UP000095286">
    <property type="component" value="Unplaced"/>
</dbReference>
<reference evidence="2" key="1">
    <citation type="submission" date="2016-11" db="UniProtKB">
        <authorList>
            <consortium name="WormBaseParasite"/>
        </authorList>
    </citation>
    <scope>IDENTIFICATION</scope>
    <source>
        <strain evidence="2">KR3021</strain>
    </source>
</reference>
<name>A0AC35TUK0_9BILA</name>
<sequence>MPKSEATRTDPQHRLLLETVYECLENRGLIRNKGVETERLGFFIGFMGSEFNEYADEDSLSMIGQTNSAISGRLNHFFKSFGPSVVIDTACSSGLVALDCALKAIKNGDCNKAIVASVGLIISDRGMKQRINARLLSKDGRCYSFLEKASGYGRSEGCVALLIEKLNDSCEVIL</sequence>
<proteinExistence type="predicted"/>
<protein>
    <submittedName>
        <fullName evidence="2">PKS_KS domain-containing protein</fullName>
    </submittedName>
</protein>
<evidence type="ECO:0000313" key="1">
    <source>
        <dbReference type="Proteomes" id="UP000095286"/>
    </source>
</evidence>
<dbReference type="WBParaSite" id="RSKR_0000449900.1">
    <property type="protein sequence ID" value="RSKR_0000449900.1"/>
    <property type="gene ID" value="RSKR_0000449900"/>
</dbReference>
<organism evidence="1 2">
    <name type="scientific">Rhabditophanes sp. KR3021</name>
    <dbReference type="NCBI Taxonomy" id="114890"/>
    <lineage>
        <taxon>Eukaryota</taxon>
        <taxon>Metazoa</taxon>
        <taxon>Ecdysozoa</taxon>
        <taxon>Nematoda</taxon>
        <taxon>Chromadorea</taxon>
        <taxon>Rhabditida</taxon>
        <taxon>Tylenchina</taxon>
        <taxon>Panagrolaimomorpha</taxon>
        <taxon>Strongyloidoidea</taxon>
        <taxon>Alloionematidae</taxon>
        <taxon>Rhabditophanes</taxon>
    </lineage>
</organism>